<dbReference type="RefSeq" id="XP_024334554.1">
    <property type="nucleotide sequence ID" value="XM_024481382.1"/>
</dbReference>
<gene>
    <name evidence="2" type="ORF">POSPLADRAFT_1061439</name>
</gene>
<feature type="compositionally biased region" description="Basic and acidic residues" evidence="1">
    <location>
        <begin position="397"/>
        <end position="429"/>
    </location>
</feature>
<evidence type="ECO:0000256" key="1">
    <source>
        <dbReference type="SAM" id="MobiDB-lite"/>
    </source>
</evidence>
<evidence type="ECO:0000313" key="3">
    <source>
        <dbReference type="Proteomes" id="UP000194127"/>
    </source>
</evidence>
<protein>
    <submittedName>
        <fullName evidence="2">Uncharacterized protein</fullName>
    </submittedName>
</protein>
<dbReference type="AlphaFoldDB" id="A0A1X6MN30"/>
<dbReference type="GeneID" id="36326332"/>
<dbReference type="Proteomes" id="UP000194127">
    <property type="component" value="Unassembled WGS sequence"/>
</dbReference>
<name>A0A1X6MN30_9APHY</name>
<dbReference type="OrthoDB" id="2349883at2759"/>
<sequence length="429" mass="48600">MSFKCWLRNIWGSFGATFLPGMGFKPLQPDRIQAVYIPIWFVDAEVEAHAWLSQTSSQEGEATQRKVMAFFEQSFVPGFAHEPLSRISLLNSPELANTATIRYTDDLRTQRGSEILCMPYFITPFSLLNLASSLSYRQATVSGNMRLNPSTVKANLLAAYPVLIPIYLAQYEVISDGQKSIRFTAILEAWRKQGRIIAEDVDKDAAQLPIRNDPNVSRFLMSLTELLSPGEFWTYPSSLDDITSGSFATVQLFTPHYNKAEQVTLENWINGAAEREGAIEEYQTKFFSSGDQPAVDWEDLRIREYKPTETFVNRQWMNLGKQLVLMRGVLSSILPFMQAIAGSDASKRDDGAQTGTEDGLSASAPDKSSPESTSVPKEFEFEIPRKFPKVTEVNPKQLEKMREESKPEWLREWERRTAGEESERVNKET</sequence>
<keyword evidence="3" id="KW-1185">Reference proteome</keyword>
<organism evidence="2 3">
    <name type="scientific">Postia placenta MAD-698-R-SB12</name>
    <dbReference type="NCBI Taxonomy" id="670580"/>
    <lineage>
        <taxon>Eukaryota</taxon>
        <taxon>Fungi</taxon>
        <taxon>Dikarya</taxon>
        <taxon>Basidiomycota</taxon>
        <taxon>Agaricomycotina</taxon>
        <taxon>Agaricomycetes</taxon>
        <taxon>Polyporales</taxon>
        <taxon>Adustoporiaceae</taxon>
        <taxon>Rhodonia</taxon>
    </lineage>
</organism>
<evidence type="ECO:0000313" key="2">
    <source>
        <dbReference type="EMBL" id="OSX57760.1"/>
    </source>
</evidence>
<dbReference type="EMBL" id="KZ110607">
    <property type="protein sequence ID" value="OSX57760.1"/>
    <property type="molecule type" value="Genomic_DNA"/>
</dbReference>
<proteinExistence type="predicted"/>
<reference evidence="2 3" key="1">
    <citation type="submission" date="2017-04" db="EMBL/GenBank/DDBJ databases">
        <title>Genome Sequence of the Model Brown-Rot Fungus Postia placenta SB12.</title>
        <authorList>
            <consortium name="DOE Joint Genome Institute"/>
            <person name="Gaskell J."/>
            <person name="Kersten P."/>
            <person name="Larrondo L.F."/>
            <person name="Canessa P."/>
            <person name="Martinez D."/>
            <person name="Hibbett D."/>
            <person name="Schmoll M."/>
            <person name="Kubicek C.P."/>
            <person name="Martinez A.T."/>
            <person name="Yadav J."/>
            <person name="Master E."/>
            <person name="Magnuson J.K."/>
            <person name="James T."/>
            <person name="Yaver D."/>
            <person name="Berka R."/>
            <person name="Labutti K."/>
            <person name="Lipzen A."/>
            <person name="Aerts A."/>
            <person name="Barry K."/>
            <person name="Henrissat B."/>
            <person name="Blanchette R."/>
            <person name="Grigoriev I."/>
            <person name="Cullen D."/>
        </authorList>
    </citation>
    <scope>NUCLEOTIDE SEQUENCE [LARGE SCALE GENOMIC DNA]</scope>
    <source>
        <strain evidence="2 3">MAD-698-R-SB12</strain>
    </source>
</reference>
<feature type="region of interest" description="Disordered" evidence="1">
    <location>
        <begin position="344"/>
        <end position="429"/>
    </location>
</feature>
<accession>A0A1X6MN30</accession>